<evidence type="ECO:0000313" key="3">
    <source>
        <dbReference type="EMBL" id="CAE0478740.1"/>
    </source>
</evidence>
<feature type="transmembrane region" description="Helical" evidence="1">
    <location>
        <begin position="521"/>
        <end position="546"/>
    </location>
</feature>
<feature type="chain" id="PRO_5030671749" description="H(+)-exporting diphosphatase" evidence="2">
    <location>
        <begin position="24"/>
        <end position="555"/>
    </location>
</feature>
<dbReference type="EMBL" id="HBIO01030795">
    <property type="protein sequence ID" value="CAE0478740.1"/>
    <property type="molecule type" value="Transcribed_RNA"/>
</dbReference>
<evidence type="ECO:0008006" key="4">
    <source>
        <dbReference type="Google" id="ProtNLM"/>
    </source>
</evidence>
<feature type="transmembrane region" description="Helical" evidence="1">
    <location>
        <begin position="88"/>
        <end position="105"/>
    </location>
</feature>
<feature type="transmembrane region" description="Helical" evidence="1">
    <location>
        <begin position="488"/>
        <end position="509"/>
    </location>
</feature>
<dbReference type="InterPro" id="IPR008537">
    <property type="entry name" value="DUF819"/>
</dbReference>
<keyword evidence="1" id="KW-0472">Membrane</keyword>
<keyword evidence="1" id="KW-0812">Transmembrane</keyword>
<dbReference type="AlphaFoldDB" id="A0A7S3QJ72"/>
<dbReference type="Pfam" id="PF05684">
    <property type="entry name" value="DUF819"/>
    <property type="match status" value="1"/>
</dbReference>
<protein>
    <recommendedName>
        <fullName evidence="4">H(+)-exporting diphosphatase</fullName>
    </recommendedName>
</protein>
<reference evidence="3" key="1">
    <citation type="submission" date="2021-01" db="EMBL/GenBank/DDBJ databases">
        <authorList>
            <person name="Corre E."/>
            <person name="Pelletier E."/>
            <person name="Niang G."/>
            <person name="Scheremetjew M."/>
            <person name="Finn R."/>
            <person name="Kale V."/>
            <person name="Holt S."/>
            <person name="Cochrane G."/>
            <person name="Meng A."/>
            <person name="Brown T."/>
            <person name="Cohen L."/>
        </authorList>
    </citation>
    <scope>NUCLEOTIDE SEQUENCE</scope>
    <source>
        <strain evidence="3">MM31A-1</strain>
    </source>
</reference>
<keyword evidence="2" id="KW-0732">Signal</keyword>
<dbReference type="PANTHER" id="PTHR34289:SF8">
    <property type="entry name" value="DUF819 DOMAIN-CONTAINING PROTEIN"/>
    <property type="match status" value="1"/>
</dbReference>
<feature type="transmembrane region" description="Helical" evidence="1">
    <location>
        <begin position="112"/>
        <end position="133"/>
    </location>
</feature>
<proteinExistence type="predicted"/>
<feature type="transmembrane region" description="Helical" evidence="1">
    <location>
        <begin position="229"/>
        <end position="253"/>
    </location>
</feature>
<dbReference type="PANTHER" id="PTHR34289">
    <property type="entry name" value="PROTEIN, PUTATIVE (DUF819)-RELATED"/>
    <property type="match status" value="1"/>
</dbReference>
<feature type="transmembrane region" description="Helical" evidence="1">
    <location>
        <begin position="341"/>
        <end position="359"/>
    </location>
</feature>
<accession>A0A7S3QJ72</accession>
<evidence type="ECO:0000256" key="1">
    <source>
        <dbReference type="SAM" id="Phobius"/>
    </source>
</evidence>
<keyword evidence="1" id="KW-1133">Transmembrane helix</keyword>
<feature type="transmembrane region" description="Helical" evidence="1">
    <location>
        <begin position="184"/>
        <end position="208"/>
    </location>
</feature>
<feature type="transmembrane region" description="Helical" evidence="1">
    <location>
        <begin position="444"/>
        <end position="468"/>
    </location>
</feature>
<organism evidence="3">
    <name type="scientific">Chaetoceros debilis</name>
    <dbReference type="NCBI Taxonomy" id="122233"/>
    <lineage>
        <taxon>Eukaryota</taxon>
        <taxon>Sar</taxon>
        <taxon>Stramenopiles</taxon>
        <taxon>Ochrophyta</taxon>
        <taxon>Bacillariophyta</taxon>
        <taxon>Coscinodiscophyceae</taxon>
        <taxon>Chaetocerotophycidae</taxon>
        <taxon>Chaetocerotales</taxon>
        <taxon>Chaetocerotaceae</taxon>
        <taxon>Chaetoceros</taxon>
    </lineage>
</organism>
<name>A0A7S3QJ72_9STRA</name>
<gene>
    <name evidence="3" type="ORF">CDEB00056_LOCUS23593</name>
</gene>
<sequence length="555" mass="59684">MRLTSTGTVSLILLYLHIANVTCFHLDWSFQRMPSQQGNHRIAKNKMYKPLASFSKPNPVAVDKRLVQPLKMNISPVTIPLPLPSCDSVLALSTILISTSLGFLINDRIKFLSGTLITLLTAALFSNIGLFGIPVPATHQLYDLCWSKLLPASLAFVLLSAKSEETKLKVPHNRSKRREVVSAVGVPFLIGSIGSIIGCVLSACVLIKCQGLELDGGASRLIGMQPHEAIIAAGCLSASYIGGSVNFFAAANIMKRQMHSLFPLDANIETSNILSAMAAADLVVMALYFGGISSLLTSRRLRKIFPGRDRVEGSITKKMPPKNTDLAIDNIRSQVIRKEHGISILLASFLAWIIVEFSIKFESCTIPGMGCAAVAAFGTGIKSLLDKLSASDIKKVQKERLLRFQADLTKCGPMLSDLCFLSLFSSIGLTANLGEAFSNGLSCFIFASLALFIHIIVIGVGSYAAQMVQSLTKNRFVKKIFPPSLEEVLVASNAAIGGASTAAAFAGNISDDSLSVDRNSLIFAATLYGVIGYASATLIGCTLARFMQRYISVYM</sequence>
<feature type="signal peptide" evidence="2">
    <location>
        <begin position="1"/>
        <end position="23"/>
    </location>
</feature>
<evidence type="ECO:0000256" key="2">
    <source>
        <dbReference type="SAM" id="SignalP"/>
    </source>
</evidence>
<feature type="transmembrane region" description="Helical" evidence="1">
    <location>
        <begin position="273"/>
        <end position="296"/>
    </location>
</feature>